<feature type="non-terminal residue" evidence="3">
    <location>
        <position position="34"/>
    </location>
</feature>
<reference evidence="3 4" key="1">
    <citation type="journal article" date="2018" name="Nat. Biotechnol.">
        <title>A standardized bacterial taxonomy based on genome phylogeny substantially revises the tree of life.</title>
        <authorList>
            <person name="Parks D.H."/>
            <person name="Chuvochina M."/>
            <person name="Waite D.W."/>
            <person name="Rinke C."/>
            <person name="Skarshewski A."/>
            <person name="Chaumeil P.A."/>
            <person name="Hugenholtz P."/>
        </authorList>
    </citation>
    <scope>NUCLEOTIDE SEQUENCE [LARGE SCALE GENOMIC DNA]</scope>
    <source>
        <strain evidence="3">UBA11728</strain>
    </source>
</reference>
<sequence>MIIYIRIFLYGIVIGSFLNVCIYRIPRQDNIVIT</sequence>
<evidence type="ECO:0000313" key="3">
    <source>
        <dbReference type="EMBL" id="HCL02947.1"/>
    </source>
</evidence>
<comment type="caution">
    <text evidence="3">The sequence shown here is derived from an EMBL/GenBank/DDBJ whole genome shotgun (WGS) entry which is preliminary data.</text>
</comment>
<evidence type="ECO:0000259" key="2">
    <source>
        <dbReference type="Pfam" id="PF06750"/>
    </source>
</evidence>
<dbReference type="Pfam" id="PF06750">
    <property type="entry name" value="A24_N_bact"/>
    <property type="match status" value="1"/>
</dbReference>
<dbReference type="InterPro" id="IPR010627">
    <property type="entry name" value="Prepilin_pept_A24_N"/>
</dbReference>
<feature type="transmembrane region" description="Helical" evidence="1">
    <location>
        <begin position="7"/>
        <end position="25"/>
    </location>
</feature>
<dbReference type="EMBL" id="DPVV01000372">
    <property type="protein sequence ID" value="HCL02947.1"/>
    <property type="molecule type" value="Genomic_DNA"/>
</dbReference>
<keyword evidence="1" id="KW-0472">Membrane</keyword>
<dbReference type="Proteomes" id="UP000262969">
    <property type="component" value="Unassembled WGS sequence"/>
</dbReference>
<evidence type="ECO:0000313" key="4">
    <source>
        <dbReference type="Proteomes" id="UP000262969"/>
    </source>
</evidence>
<keyword evidence="1" id="KW-0812">Transmembrane</keyword>
<feature type="domain" description="Prepilin peptidase A24 N-terminal" evidence="2">
    <location>
        <begin position="9"/>
        <end position="32"/>
    </location>
</feature>
<proteinExistence type="predicted"/>
<evidence type="ECO:0000256" key="1">
    <source>
        <dbReference type="SAM" id="Phobius"/>
    </source>
</evidence>
<protein>
    <submittedName>
        <fullName evidence="3">Prepilin peptidase</fullName>
    </submittedName>
</protein>
<gene>
    <name evidence="3" type="ORF">DHW61_11145</name>
</gene>
<accession>A0A3D2X882</accession>
<keyword evidence="1" id="KW-1133">Transmembrane helix</keyword>
<organism evidence="3 4">
    <name type="scientific">Lachnoclostridium phytofermentans</name>
    <dbReference type="NCBI Taxonomy" id="66219"/>
    <lineage>
        <taxon>Bacteria</taxon>
        <taxon>Bacillati</taxon>
        <taxon>Bacillota</taxon>
        <taxon>Clostridia</taxon>
        <taxon>Lachnospirales</taxon>
        <taxon>Lachnospiraceae</taxon>
    </lineage>
</organism>
<dbReference type="AlphaFoldDB" id="A0A3D2X882"/>
<name>A0A3D2X882_9FIRM</name>